<dbReference type="SUPFAM" id="SSF52540">
    <property type="entry name" value="P-loop containing nucleoside triphosphate hydrolases"/>
    <property type="match status" value="1"/>
</dbReference>
<dbReference type="PANTHER" id="PTHR13748:SF31">
    <property type="entry name" value="ZINC-REGULATED GTPASE METALLOPROTEIN ACTIVATOR 1A-RELATED"/>
    <property type="match status" value="1"/>
</dbReference>
<evidence type="ECO:0000256" key="3">
    <source>
        <dbReference type="ARBA" id="ARBA00022833"/>
    </source>
</evidence>
<dbReference type="EMBL" id="CAXLJM020000069">
    <property type="protein sequence ID" value="CAL8125819.1"/>
    <property type="molecule type" value="Genomic_DNA"/>
</dbReference>
<dbReference type="InterPro" id="IPR011629">
    <property type="entry name" value="CobW-like_C"/>
</dbReference>
<dbReference type="SUPFAM" id="SSF90002">
    <property type="entry name" value="Hypothetical protein YjiA, C-terminal domain"/>
    <property type="match status" value="1"/>
</dbReference>
<feature type="compositionally biased region" description="Acidic residues" evidence="8">
    <location>
        <begin position="7"/>
        <end position="16"/>
    </location>
</feature>
<evidence type="ECO:0008006" key="13">
    <source>
        <dbReference type="Google" id="ProtNLM"/>
    </source>
</evidence>
<sequence length="389" mass="43135">MSKNGTDIDEEEDEEVPMLVPLEEAAQFRPFGEQNGEDSTGSLDESGQRLGPVPVTILTGYLGAGKTTLLNYILHEQNEKKIAVILNEFGTESAMEKSLAVGTQGELFEEWLELRNGCLCCSVKDNGVKAIENLMKKKGKFDYILLETTGLADPGPVASIFWIDKELGSDVFLDGIVTVIDAKHGKQKLNEKPEEGYFSSTVRQVALGDFIILNKKDLVTPIELESVYNSIRSINQFAEVDVTEYCKVSLDKILDLKAYDGLKSGRLQQISEETDKLNSFSSSHLDQSVGTISLQLPTPLERQSLEDFVQKILWEHADDAAIDNRYEIWRLKGLVVLLQQGASPVPTMIQGVNNTYELTPLNPNEVASDAEPLLSRIVLIGMIYFSKLV</sequence>
<feature type="region of interest" description="Disordered" evidence="8">
    <location>
        <begin position="1"/>
        <end position="48"/>
    </location>
</feature>
<keyword evidence="5" id="KW-0143">Chaperone</keyword>
<dbReference type="InterPro" id="IPR027417">
    <property type="entry name" value="P-loop_NTPase"/>
</dbReference>
<evidence type="ECO:0000256" key="8">
    <source>
        <dbReference type="SAM" id="MobiDB-lite"/>
    </source>
</evidence>
<keyword evidence="12" id="KW-1185">Reference proteome</keyword>
<comment type="catalytic activity">
    <reaction evidence="7">
        <text>GTP + H2O = GDP + phosphate + H(+)</text>
        <dbReference type="Rhea" id="RHEA:19669"/>
        <dbReference type="ChEBI" id="CHEBI:15377"/>
        <dbReference type="ChEBI" id="CHEBI:15378"/>
        <dbReference type="ChEBI" id="CHEBI:37565"/>
        <dbReference type="ChEBI" id="CHEBI:43474"/>
        <dbReference type="ChEBI" id="CHEBI:58189"/>
    </reaction>
    <physiologicalReaction direction="left-to-right" evidence="7">
        <dbReference type="Rhea" id="RHEA:19670"/>
    </physiologicalReaction>
</comment>
<dbReference type="Gene3D" id="3.30.1220.10">
    <property type="entry name" value="CobW-like, C-terminal domain"/>
    <property type="match status" value="1"/>
</dbReference>
<keyword evidence="3" id="KW-0862">Zinc</keyword>
<reference evidence="11 12" key="1">
    <citation type="submission" date="2024-08" db="EMBL/GenBank/DDBJ databases">
        <authorList>
            <person name="Cucini C."/>
            <person name="Frati F."/>
        </authorList>
    </citation>
    <scope>NUCLEOTIDE SEQUENCE [LARGE SCALE GENOMIC DNA]</scope>
</reference>
<evidence type="ECO:0000256" key="5">
    <source>
        <dbReference type="ARBA" id="ARBA00023186"/>
    </source>
</evidence>
<comment type="similarity">
    <text evidence="6">Belongs to the SIMIBI class G3E GTPase family. ZNG1 subfamily.</text>
</comment>
<dbReference type="PANTHER" id="PTHR13748">
    <property type="entry name" value="COBW-RELATED"/>
    <property type="match status" value="1"/>
</dbReference>
<dbReference type="Proteomes" id="UP001642540">
    <property type="component" value="Unassembled WGS sequence"/>
</dbReference>
<dbReference type="Gene3D" id="3.40.50.300">
    <property type="entry name" value="P-loop containing nucleotide triphosphate hydrolases"/>
    <property type="match status" value="1"/>
</dbReference>
<evidence type="ECO:0000256" key="4">
    <source>
        <dbReference type="ARBA" id="ARBA00023134"/>
    </source>
</evidence>
<keyword evidence="2" id="KW-0378">Hydrolase</keyword>
<evidence type="ECO:0000313" key="11">
    <source>
        <dbReference type="EMBL" id="CAL8125819.1"/>
    </source>
</evidence>
<gene>
    <name evidence="11" type="ORF">ODALV1_LOCUS21138</name>
</gene>
<protein>
    <recommendedName>
        <fullName evidence="13">COBW domain-containing protein 1</fullName>
    </recommendedName>
</protein>
<evidence type="ECO:0000259" key="9">
    <source>
        <dbReference type="Pfam" id="PF02492"/>
    </source>
</evidence>
<evidence type="ECO:0000256" key="1">
    <source>
        <dbReference type="ARBA" id="ARBA00022741"/>
    </source>
</evidence>
<dbReference type="InterPro" id="IPR051316">
    <property type="entry name" value="Zinc-reg_GTPase_activator"/>
</dbReference>
<dbReference type="CDD" id="cd03112">
    <property type="entry name" value="CobW-like"/>
    <property type="match status" value="1"/>
</dbReference>
<comment type="caution">
    <text evidence="11">The sequence shown here is derived from an EMBL/GenBank/DDBJ whole genome shotgun (WGS) entry which is preliminary data.</text>
</comment>
<evidence type="ECO:0000313" key="12">
    <source>
        <dbReference type="Proteomes" id="UP001642540"/>
    </source>
</evidence>
<feature type="domain" description="CobW/HypB/UreG nucleotide-binding" evidence="9">
    <location>
        <begin position="54"/>
        <end position="239"/>
    </location>
</feature>
<name>A0ABP1RBZ1_9HEXA</name>
<evidence type="ECO:0000256" key="6">
    <source>
        <dbReference type="ARBA" id="ARBA00034320"/>
    </source>
</evidence>
<dbReference type="InterPro" id="IPR036627">
    <property type="entry name" value="CobW-likC_sf"/>
</dbReference>
<dbReference type="Pfam" id="PF02492">
    <property type="entry name" value="cobW"/>
    <property type="match status" value="1"/>
</dbReference>
<dbReference type="Pfam" id="PF07683">
    <property type="entry name" value="CobW_C"/>
    <property type="match status" value="1"/>
</dbReference>
<evidence type="ECO:0000259" key="10">
    <source>
        <dbReference type="Pfam" id="PF07683"/>
    </source>
</evidence>
<keyword evidence="1" id="KW-0547">Nucleotide-binding</keyword>
<dbReference type="InterPro" id="IPR003495">
    <property type="entry name" value="CobW/HypB/UreG_nucleotide-bd"/>
</dbReference>
<accession>A0ABP1RBZ1</accession>
<organism evidence="11 12">
    <name type="scientific">Orchesella dallaii</name>
    <dbReference type="NCBI Taxonomy" id="48710"/>
    <lineage>
        <taxon>Eukaryota</taxon>
        <taxon>Metazoa</taxon>
        <taxon>Ecdysozoa</taxon>
        <taxon>Arthropoda</taxon>
        <taxon>Hexapoda</taxon>
        <taxon>Collembola</taxon>
        <taxon>Entomobryomorpha</taxon>
        <taxon>Entomobryoidea</taxon>
        <taxon>Orchesellidae</taxon>
        <taxon>Orchesellinae</taxon>
        <taxon>Orchesella</taxon>
    </lineage>
</organism>
<evidence type="ECO:0000256" key="7">
    <source>
        <dbReference type="ARBA" id="ARBA00049117"/>
    </source>
</evidence>
<proteinExistence type="inferred from homology"/>
<keyword evidence="4" id="KW-0342">GTP-binding</keyword>
<feature type="domain" description="CobW C-terminal" evidence="10">
    <location>
        <begin position="290"/>
        <end position="382"/>
    </location>
</feature>
<evidence type="ECO:0000256" key="2">
    <source>
        <dbReference type="ARBA" id="ARBA00022801"/>
    </source>
</evidence>